<comment type="subcellular location">
    <subcellularLocation>
        <location evidence="1">Cell membrane</location>
        <topology evidence="1">Multi-pass membrane protein</topology>
    </subcellularLocation>
</comment>
<dbReference type="KEGG" id="hna:Hneap_0008"/>
<feature type="transmembrane region" description="Helical" evidence="6">
    <location>
        <begin position="475"/>
        <end position="497"/>
    </location>
</feature>
<dbReference type="Pfam" id="PF02687">
    <property type="entry name" value="FtsX"/>
    <property type="match status" value="2"/>
</dbReference>
<evidence type="ECO:0000256" key="5">
    <source>
        <dbReference type="ARBA" id="ARBA00023136"/>
    </source>
</evidence>
<evidence type="ECO:0000256" key="2">
    <source>
        <dbReference type="ARBA" id="ARBA00022475"/>
    </source>
</evidence>
<dbReference type="STRING" id="555778.Hneap_0008"/>
<dbReference type="EMBL" id="CP001801">
    <property type="protein sequence ID" value="ACX94874.1"/>
    <property type="molecule type" value="Genomic_DNA"/>
</dbReference>
<evidence type="ECO:0000256" key="1">
    <source>
        <dbReference type="ARBA" id="ARBA00004651"/>
    </source>
</evidence>
<dbReference type="InterPro" id="IPR038766">
    <property type="entry name" value="Membrane_comp_ABC_pdt"/>
</dbReference>
<evidence type="ECO:0000256" key="4">
    <source>
        <dbReference type="ARBA" id="ARBA00022989"/>
    </source>
</evidence>
<dbReference type="AlphaFoldDB" id="D0KVU7"/>
<evidence type="ECO:0000256" key="6">
    <source>
        <dbReference type="SAM" id="Phobius"/>
    </source>
</evidence>
<keyword evidence="5 6" id="KW-0472">Membrane</keyword>
<dbReference type="RefSeq" id="WP_012822911.1">
    <property type="nucleotide sequence ID" value="NC_013422.1"/>
</dbReference>
<organism evidence="8 9">
    <name type="scientific">Halothiobacillus neapolitanus (strain ATCC 23641 / DSM 15147 / CIP 104769 / NCIMB 8539 / c2)</name>
    <name type="common">Thiobacillus neapolitanus</name>
    <dbReference type="NCBI Taxonomy" id="555778"/>
    <lineage>
        <taxon>Bacteria</taxon>
        <taxon>Pseudomonadati</taxon>
        <taxon>Pseudomonadota</taxon>
        <taxon>Gammaproteobacteria</taxon>
        <taxon>Chromatiales</taxon>
        <taxon>Halothiobacillaceae</taxon>
        <taxon>Halothiobacillus</taxon>
    </lineage>
</organism>
<accession>D0KVU7</accession>
<dbReference type="PANTHER" id="PTHR30287:SF1">
    <property type="entry name" value="INNER MEMBRANE PROTEIN"/>
    <property type="match status" value="1"/>
</dbReference>
<feature type="domain" description="ABC3 transporter permease C-terminal" evidence="7">
    <location>
        <begin position="718"/>
        <end position="830"/>
    </location>
</feature>
<feature type="transmembrane region" description="Helical" evidence="6">
    <location>
        <begin position="713"/>
        <end position="735"/>
    </location>
</feature>
<keyword evidence="4 6" id="KW-1133">Transmembrane helix</keyword>
<keyword evidence="2" id="KW-1003">Cell membrane</keyword>
<evidence type="ECO:0000259" key="7">
    <source>
        <dbReference type="Pfam" id="PF02687"/>
    </source>
</evidence>
<dbReference type="HOGENOM" id="CLU_009475_2_0_6"/>
<dbReference type="GO" id="GO:0005886">
    <property type="term" value="C:plasma membrane"/>
    <property type="evidence" value="ECO:0007669"/>
    <property type="project" value="UniProtKB-SubCell"/>
</dbReference>
<sequence length="836" mass="90184">MAIVEPPKPATHLGLPRLILLAWRGLWRELRSGALVTMFLALVIAVSAVTAVGFFTDRVDAGMRAQAAEFLAADGRVESPDSLLKWQQKASELGLTTTQTLEFPTVILAGEHTLLVSLKAVGAGYPLRGALTISTGAQQQKIQQEPREGHAWLAPRALALLDLKVGDSFQIGQKKFTVSATLQREPDVGNFLAQAAPRAMINLADIPATGLVTPASRVTHYLLLAVPSGVSTNVLQAFGKSLPADLSLERPENSQPAFKTAFDRAARFLGLAAMVAVLLAGAALMLAAQQYNRLQQDPAALMRAFGVQSRHILYLYTLRLVFLALLAAVPGIALGGLAQFGLSALLGSLLDFQLPPPSWLPVGFGVSIALVALLGFALPSLIRLQDTPPLRVLNRQLAAPPTAAVLLFGAGLLAIGLLVWLQARDAWLTTYVTGGMVISFAAFIGIVWLLLQALRRYPARGVARFGLARLARSPWSSAMQIAALTLGLTALLLLGVVRGDLVSTWQNQIPNDAPNFFAINIQPDQVPELTRFFQTNRIDDAGLVAMHRARWTSFNGKAVNADQLTGQAKRLAEREFNLSVMPEHLAADNKIVAGSWQPDAQDAGWSVEQGIAKTLQWQLGDRLTFVVNGAPVTAAITSIRTVDWNSMRPNFFVLGSAVLLPRQSAQFITSFFLPSPNVEQQKALLRAFPTLTLFDLNQILNEVRTLILRASQAVQYVFLFTLLAGLVVLLSAFAAGEAERIRETAVLRVLGASHRQIMNSLWFEFILIGLLSGLLASIAAGGLGALLALKLFDLPWALDWRIPLYGLAAGVLLAALFVPYLGRRVLALPPARSLRG</sequence>
<feature type="transmembrane region" description="Helical" evidence="6">
    <location>
        <begin position="765"/>
        <end position="792"/>
    </location>
</feature>
<gene>
    <name evidence="8" type="ordered locus">Hneap_0008</name>
</gene>
<keyword evidence="3 6" id="KW-0812">Transmembrane</keyword>
<reference evidence="8 9" key="1">
    <citation type="submission" date="2009-10" db="EMBL/GenBank/DDBJ databases">
        <title>Complete sequence of Halothiobacillus neapolitanus c2.</title>
        <authorList>
            <consortium name="US DOE Joint Genome Institute"/>
            <person name="Lucas S."/>
            <person name="Copeland A."/>
            <person name="Lapidus A."/>
            <person name="Glavina del Rio T."/>
            <person name="Tice H."/>
            <person name="Bruce D."/>
            <person name="Goodwin L."/>
            <person name="Pitluck S."/>
            <person name="Davenport K."/>
            <person name="Brettin T."/>
            <person name="Detter J.C."/>
            <person name="Han C."/>
            <person name="Tapia R."/>
            <person name="Larimer F."/>
            <person name="Land M."/>
            <person name="Hauser L."/>
            <person name="Kyrpides N."/>
            <person name="Mikhailova N."/>
            <person name="Kerfeld C."/>
            <person name="Cannon G."/>
            <person name="Heinhort S."/>
        </authorList>
    </citation>
    <scope>NUCLEOTIDE SEQUENCE [LARGE SCALE GENOMIC DNA]</scope>
    <source>
        <strain evidence="9">ATCC 23641 / c2</strain>
    </source>
</reference>
<feature type="transmembrane region" description="Helical" evidence="6">
    <location>
        <begin position="268"/>
        <end position="291"/>
    </location>
</feature>
<dbReference type="eggNOG" id="COG3127">
    <property type="taxonomic scope" value="Bacteria"/>
</dbReference>
<dbReference type="OrthoDB" id="5292592at2"/>
<keyword evidence="9" id="KW-1185">Reference proteome</keyword>
<feature type="transmembrane region" description="Helical" evidence="6">
    <location>
        <begin position="358"/>
        <end position="382"/>
    </location>
</feature>
<name>D0KVU7_HALNC</name>
<proteinExistence type="predicted"/>
<evidence type="ECO:0000256" key="3">
    <source>
        <dbReference type="ARBA" id="ARBA00022692"/>
    </source>
</evidence>
<dbReference type="InterPro" id="IPR003838">
    <property type="entry name" value="ABC3_permease_C"/>
</dbReference>
<protein>
    <recommendedName>
        <fullName evidence="7">ABC3 transporter permease C-terminal domain-containing protein</fullName>
    </recommendedName>
</protein>
<feature type="transmembrane region" description="Helical" evidence="6">
    <location>
        <begin position="435"/>
        <end position="454"/>
    </location>
</feature>
<feature type="transmembrane region" description="Helical" evidence="6">
    <location>
        <begin position="403"/>
        <end position="423"/>
    </location>
</feature>
<dbReference type="PANTHER" id="PTHR30287">
    <property type="entry name" value="MEMBRANE COMPONENT OF PREDICTED ABC SUPERFAMILY METABOLITE UPTAKE TRANSPORTER"/>
    <property type="match status" value="1"/>
</dbReference>
<evidence type="ECO:0000313" key="8">
    <source>
        <dbReference type="EMBL" id="ACX94874.1"/>
    </source>
</evidence>
<feature type="transmembrane region" description="Helical" evidence="6">
    <location>
        <begin position="312"/>
        <end position="338"/>
    </location>
</feature>
<feature type="transmembrane region" description="Helical" evidence="6">
    <location>
        <begin position="804"/>
        <end position="822"/>
    </location>
</feature>
<feature type="domain" description="ABC3 transporter permease C-terminal" evidence="7">
    <location>
        <begin position="272"/>
        <end position="381"/>
    </location>
</feature>
<feature type="transmembrane region" description="Helical" evidence="6">
    <location>
        <begin position="34"/>
        <end position="55"/>
    </location>
</feature>
<evidence type="ECO:0000313" key="9">
    <source>
        <dbReference type="Proteomes" id="UP000009102"/>
    </source>
</evidence>
<dbReference type="Proteomes" id="UP000009102">
    <property type="component" value="Chromosome"/>
</dbReference>